<accession>A0ABT5LAJ2</accession>
<comment type="caution">
    <text evidence="1">The sequence shown here is derived from an EMBL/GenBank/DDBJ whole genome shotgun (WGS) entry which is preliminary data.</text>
</comment>
<dbReference type="RefSeq" id="WP_273553419.1">
    <property type="nucleotide sequence ID" value="NZ_JAQRFI010000002.1"/>
</dbReference>
<keyword evidence="2" id="KW-1185">Reference proteome</keyword>
<evidence type="ECO:0000313" key="2">
    <source>
        <dbReference type="Proteomes" id="UP001217178"/>
    </source>
</evidence>
<protein>
    <submittedName>
        <fullName evidence="1">DUF1493 family protein</fullName>
    </submittedName>
</protein>
<proteinExistence type="predicted"/>
<evidence type="ECO:0000313" key="1">
    <source>
        <dbReference type="EMBL" id="MDC9588042.1"/>
    </source>
</evidence>
<dbReference type="Proteomes" id="UP001217178">
    <property type="component" value="Unassembled WGS sequence"/>
</dbReference>
<dbReference type="Pfam" id="PF07377">
    <property type="entry name" value="DUF1493"/>
    <property type="match status" value="1"/>
</dbReference>
<dbReference type="EMBL" id="JAQRFI010000002">
    <property type="protein sequence ID" value="MDC9588042.1"/>
    <property type="molecule type" value="Genomic_DNA"/>
</dbReference>
<name>A0ABT5LAJ2_9GAMM</name>
<sequence>MNKVDDVRALIKQHFWEMSDEDSLSTSDYCVVPEDAYDFLEEYTEKLNVDMTGFPNTGILFLPNAILPRYLQTDHHDPAPLTVQMLITSAEAGCWLYPDN</sequence>
<dbReference type="InterPro" id="IPR010862">
    <property type="entry name" value="DUF1493"/>
</dbReference>
<reference evidence="1 2" key="1">
    <citation type="submission" date="2023-02" db="EMBL/GenBank/DDBJ databases">
        <title>Entomopathogenic bacteria.</title>
        <authorList>
            <person name="Machado R.A."/>
        </authorList>
    </citation>
    <scope>NUCLEOTIDE SEQUENCE [LARGE SCALE GENOMIC DNA]</scope>
    <source>
        <strain evidence="1 2">XENO-10</strain>
    </source>
</reference>
<organism evidence="1 2">
    <name type="scientific">Xenorhabdus yunnanensis</name>
    <dbReference type="NCBI Taxonomy" id="3025878"/>
    <lineage>
        <taxon>Bacteria</taxon>
        <taxon>Pseudomonadati</taxon>
        <taxon>Pseudomonadota</taxon>
        <taxon>Gammaproteobacteria</taxon>
        <taxon>Enterobacterales</taxon>
        <taxon>Morganellaceae</taxon>
        <taxon>Xenorhabdus</taxon>
    </lineage>
</organism>
<gene>
    <name evidence="1" type="ORF">PSI23_01620</name>
</gene>